<dbReference type="FunFam" id="3.30.300.130:FF:000003">
    <property type="entry name" value="NifU-like protein 3, chloroplastic"/>
    <property type="match status" value="1"/>
</dbReference>
<evidence type="ECO:0000313" key="3">
    <source>
        <dbReference type="EMBL" id="TCK60642.1"/>
    </source>
</evidence>
<dbReference type="SUPFAM" id="SSF117916">
    <property type="entry name" value="Fe-S cluster assembly (FSCA) domain-like"/>
    <property type="match status" value="1"/>
</dbReference>
<comment type="caution">
    <text evidence="3">The sequence shown here is derived from an EMBL/GenBank/DDBJ whole genome shotgun (WGS) entry which is preliminary data.</text>
</comment>
<sequence length="75" mass="8155">MSLRERVEEVLDQVRPTLQADGGDITLLDVSEDGVVKVQLTGACGSCPFSTMTLKHGVEARLKDMIPEVKEVLSI</sequence>
<dbReference type="RefSeq" id="WP_132873496.1">
    <property type="nucleotide sequence ID" value="NZ_JAJUHT010000001.1"/>
</dbReference>
<gene>
    <name evidence="3" type="ORF">C8D98_1520</name>
</gene>
<feature type="domain" description="NIF system FeS cluster assembly NifU C-terminal" evidence="2">
    <location>
        <begin position="7"/>
        <end position="72"/>
    </location>
</feature>
<dbReference type="Pfam" id="PF01106">
    <property type="entry name" value="NifU"/>
    <property type="match status" value="1"/>
</dbReference>
<evidence type="ECO:0000313" key="4">
    <source>
        <dbReference type="Proteomes" id="UP000294614"/>
    </source>
</evidence>
<dbReference type="Gene3D" id="3.30.300.130">
    <property type="entry name" value="Fe-S cluster assembly (FSCA)"/>
    <property type="match status" value="1"/>
</dbReference>
<dbReference type="GO" id="GO:0051536">
    <property type="term" value="F:iron-sulfur cluster binding"/>
    <property type="evidence" value="ECO:0007669"/>
    <property type="project" value="InterPro"/>
</dbReference>
<dbReference type="GO" id="GO:0005506">
    <property type="term" value="F:iron ion binding"/>
    <property type="evidence" value="ECO:0007669"/>
    <property type="project" value="InterPro"/>
</dbReference>
<dbReference type="EMBL" id="SMGG01000004">
    <property type="protein sequence ID" value="TCK60642.1"/>
    <property type="molecule type" value="Genomic_DNA"/>
</dbReference>
<dbReference type="GO" id="GO:0016226">
    <property type="term" value="P:iron-sulfur cluster assembly"/>
    <property type="evidence" value="ECO:0007669"/>
    <property type="project" value="InterPro"/>
</dbReference>
<reference evidence="3 4" key="1">
    <citation type="submission" date="2019-03" db="EMBL/GenBank/DDBJ databases">
        <title>Genomic Encyclopedia of Type Strains, Phase IV (KMG-IV): sequencing the most valuable type-strain genomes for metagenomic binning, comparative biology and taxonomic classification.</title>
        <authorList>
            <person name="Goeker M."/>
        </authorList>
    </citation>
    <scope>NUCLEOTIDE SEQUENCE [LARGE SCALE GENOMIC DNA]</scope>
    <source>
        <strain evidence="3 4">DSM 24984</strain>
    </source>
</reference>
<accession>A0A4R1K8I1</accession>
<keyword evidence="4" id="KW-1185">Reference proteome</keyword>
<evidence type="ECO:0000256" key="1">
    <source>
        <dbReference type="ARBA" id="ARBA00006420"/>
    </source>
</evidence>
<dbReference type="PANTHER" id="PTHR11178">
    <property type="entry name" value="IRON-SULFUR CLUSTER SCAFFOLD PROTEIN NFU-RELATED"/>
    <property type="match status" value="1"/>
</dbReference>
<dbReference type="InterPro" id="IPR034904">
    <property type="entry name" value="FSCA_dom_sf"/>
</dbReference>
<comment type="similarity">
    <text evidence="1">Belongs to the NifU family.</text>
</comment>
<name>A0A4R1K8I1_9BACT</name>
<protein>
    <submittedName>
        <fullName evidence="3">Fe-S cluster biogenesis protein NfuA</fullName>
    </submittedName>
</protein>
<dbReference type="GO" id="GO:0005198">
    <property type="term" value="F:structural molecule activity"/>
    <property type="evidence" value="ECO:0007669"/>
    <property type="project" value="UniProtKB-ARBA"/>
</dbReference>
<organism evidence="3 4">
    <name type="scientific">Seleniivibrio woodruffii</name>
    <dbReference type="NCBI Taxonomy" id="1078050"/>
    <lineage>
        <taxon>Bacteria</taxon>
        <taxon>Pseudomonadati</taxon>
        <taxon>Deferribacterota</taxon>
        <taxon>Deferribacteres</taxon>
        <taxon>Deferribacterales</taxon>
        <taxon>Geovibrionaceae</taxon>
        <taxon>Seleniivibrio</taxon>
    </lineage>
</organism>
<dbReference type="OrthoDB" id="9798220at2"/>
<dbReference type="AlphaFoldDB" id="A0A4R1K8I1"/>
<dbReference type="InterPro" id="IPR001075">
    <property type="entry name" value="NIF_FeS_clus_asmbl_NifU_C"/>
</dbReference>
<dbReference type="Proteomes" id="UP000294614">
    <property type="component" value="Unassembled WGS sequence"/>
</dbReference>
<proteinExistence type="inferred from homology"/>
<dbReference type="PANTHER" id="PTHR11178:SF25">
    <property type="entry name" value="NIFU-LIKE PROTEIN 3, CHLOROPLASTIC"/>
    <property type="match status" value="1"/>
</dbReference>
<evidence type="ECO:0000259" key="2">
    <source>
        <dbReference type="Pfam" id="PF01106"/>
    </source>
</evidence>